<evidence type="ECO:0000259" key="12">
    <source>
        <dbReference type="Pfam" id="PF13609"/>
    </source>
</evidence>
<dbReference type="Pfam" id="PF13609">
    <property type="entry name" value="Porin_4"/>
    <property type="match status" value="1"/>
</dbReference>
<evidence type="ECO:0000256" key="10">
    <source>
        <dbReference type="ARBA" id="ARBA00023237"/>
    </source>
</evidence>
<evidence type="ECO:0000256" key="11">
    <source>
        <dbReference type="SAM" id="SignalP"/>
    </source>
</evidence>
<dbReference type="Proteomes" id="UP000032352">
    <property type="component" value="Chromosome"/>
</dbReference>
<dbReference type="PANTHER" id="PTHR34501">
    <property type="entry name" value="PROTEIN YDDL-RELATED"/>
    <property type="match status" value="1"/>
</dbReference>
<comment type="subcellular location">
    <subcellularLocation>
        <location evidence="1">Cell outer membrane</location>
        <topology evidence="1">Multi-pass membrane protein</topology>
    </subcellularLocation>
</comment>
<keyword evidence="8" id="KW-0626">Porin</keyword>
<keyword evidence="5" id="KW-0812">Transmembrane</keyword>
<evidence type="ECO:0000313" key="13">
    <source>
        <dbReference type="EMBL" id="WDE04086.1"/>
    </source>
</evidence>
<feature type="domain" description="Porin" evidence="12">
    <location>
        <begin position="10"/>
        <end position="290"/>
    </location>
</feature>
<reference evidence="13 14" key="2">
    <citation type="journal article" date="2022" name="Mar. Drugs">
        <title>Bioassay-Guided Fractionation Leads to the Detection of Cholic Acid Generated by the Rare Thalassomonas sp.</title>
        <authorList>
            <person name="Pheiffer F."/>
            <person name="Schneider Y.K."/>
            <person name="Hansen E.H."/>
            <person name="Andersen J.H."/>
            <person name="Isaksson J."/>
            <person name="Busche T."/>
            <person name="R C."/>
            <person name="Kalinowski J."/>
            <person name="Zyl L.V."/>
            <person name="Trindade M."/>
        </authorList>
    </citation>
    <scope>NUCLEOTIDE SEQUENCE [LARGE SCALE GENOMIC DNA]</scope>
    <source>
        <strain evidence="13 14">XOM25</strain>
    </source>
</reference>
<keyword evidence="6 11" id="KW-0732">Signal</keyword>
<dbReference type="InterPro" id="IPR033900">
    <property type="entry name" value="Gram_neg_porin_domain"/>
</dbReference>
<evidence type="ECO:0000256" key="3">
    <source>
        <dbReference type="ARBA" id="ARBA00022448"/>
    </source>
</evidence>
<evidence type="ECO:0000256" key="7">
    <source>
        <dbReference type="ARBA" id="ARBA00023065"/>
    </source>
</evidence>
<dbReference type="PRINTS" id="PR00182">
    <property type="entry name" value="ECOLNEIPORIN"/>
</dbReference>
<dbReference type="CDD" id="cd00342">
    <property type="entry name" value="gram_neg_porins"/>
    <property type="match status" value="1"/>
</dbReference>
<accession>A0AAE9YZL9</accession>
<dbReference type="InterPro" id="IPR001702">
    <property type="entry name" value="Porin_Gram-ve"/>
</dbReference>
<organism evidence="13 14">
    <name type="scientific">Thalassomonas viridans</name>
    <dbReference type="NCBI Taxonomy" id="137584"/>
    <lineage>
        <taxon>Bacteria</taxon>
        <taxon>Pseudomonadati</taxon>
        <taxon>Pseudomonadota</taxon>
        <taxon>Gammaproteobacteria</taxon>
        <taxon>Alteromonadales</taxon>
        <taxon>Colwelliaceae</taxon>
        <taxon>Thalassomonas</taxon>
    </lineage>
</organism>
<dbReference type="InterPro" id="IPR023614">
    <property type="entry name" value="Porin_dom_sf"/>
</dbReference>
<gene>
    <name evidence="13" type="ORF">SG34_022415</name>
</gene>
<dbReference type="InterPro" id="IPR002299">
    <property type="entry name" value="Porin_Neis"/>
</dbReference>
<dbReference type="PRINTS" id="PR00184">
    <property type="entry name" value="NEISSPPORIN"/>
</dbReference>
<name>A0AAE9YZL9_9GAMM</name>
<keyword evidence="3" id="KW-0813">Transport</keyword>
<dbReference type="SUPFAM" id="SSF56935">
    <property type="entry name" value="Porins"/>
    <property type="match status" value="1"/>
</dbReference>
<evidence type="ECO:0000256" key="1">
    <source>
        <dbReference type="ARBA" id="ARBA00004571"/>
    </source>
</evidence>
<evidence type="ECO:0000313" key="14">
    <source>
        <dbReference type="Proteomes" id="UP000032352"/>
    </source>
</evidence>
<keyword evidence="4" id="KW-1134">Transmembrane beta strand</keyword>
<reference evidence="13 14" key="1">
    <citation type="journal article" date="2015" name="Genome Announc.">
        <title>Draft Genome Sequences of Marine Isolates of Thalassomonas viridans and Thalassomonas actiniarum.</title>
        <authorList>
            <person name="Olonade I."/>
            <person name="van Zyl L.J."/>
            <person name="Trindade M."/>
        </authorList>
    </citation>
    <scope>NUCLEOTIDE SEQUENCE [LARGE SCALE GENOMIC DNA]</scope>
    <source>
        <strain evidence="13 14">XOM25</strain>
    </source>
</reference>
<dbReference type="AlphaFoldDB" id="A0AAE9YZL9"/>
<evidence type="ECO:0000256" key="2">
    <source>
        <dbReference type="ARBA" id="ARBA00011233"/>
    </source>
</evidence>
<dbReference type="RefSeq" id="WP_044838547.1">
    <property type="nucleotide sequence ID" value="NZ_CP059733.1"/>
</dbReference>
<evidence type="ECO:0000256" key="8">
    <source>
        <dbReference type="ARBA" id="ARBA00023114"/>
    </source>
</evidence>
<dbReference type="Gene3D" id="2.40.160.10">
    <property type="entry name" value="Porin"/>
    <property type="match status" value="1"/>
</dbReference>
<proteinExistence type="predicted"/>
<keyword evidence="9" id="KW-0472">Membrane</keyword>
<feature type="chain" id="PRO_5042014025" evidence="11">
    <location>
        <begin position="23"/>
        <end position="307"/>
    </location>
</feature>
<dbReference type="GO" id="GO:0009279">
    <property type="term" value="C:cell outer membrane"/>
    <property type="evidence" value="ECO:0007669"/>
    <property type="project" value="UniProtKB-SubCell"/>
</dbReference>
<dbReference type="EMBL" id="CP059733">
    <property type="protein sequence ID" value="WDE04086.1"/>
    <property type="molecule type" value="Genomic_DNA"/>
</dbReference>
<evidence type="ECO:0000256" key="4">
    <source>
        <dbReference type="ARBA" id="ARBA00022452"/>
    </source>
</evidence>
<sequence length="307" mass="33248">MKLSNRVLTLAICSAFTLPAMAANVDIYGKANLSLQSSDDGDGQFTEIKSNASRIGLKGTHALNDGLSVVYKAEFQVDMDGDSDDNITDRNQYVGLKGNFGEVLLGKNDTILKQSQGKIDLFNDLNADIKNLFKGENRMSDTLTYKSPKVNGFQFAGTYIAEDDADAEDGYSVGLFYGDKGLKKSKVFASIAVDSDVKGYDVTRATVHGKVAGFTLGAMYQNQESDDGSAEMDGYLLSAKYAVNKNVVLKGQFQAADHDGGDDLSAASIGVDYRLAKSTKLYGFYTSFDMDSAEDKDYLAVGIEYKF</sequence>
<dbReference type="InterPro" id="IPR050298">
    <property type="entry name" value="Gram-neg_bact_OMP"/>
</dbReference>
<evidence type="ECO:0000256" key="9">
    <source>
        <dbReference type="ARBA" id="ARBA00023136"/>
    </source>
</evidence>
<evidence type="ECO:0000256" key="6">
    <source>
        <dbReference type="ARBA" id="ARBA00022729"/>
    </source>
</evidence>
<dbReference type="GO" id="GO:0046930">
    <property type="term" value="C:pore complex"/>
    <property type="evidence" value="ECO:0007669"/>
    <property type="project" value="UniProtKB-KW"/>
</dbReference>
<protein>
    <submittedName>
        <fullName evidence="13">Porin</fullName>
    </submittedName>
</protein>
<dbReference type="PANTHER" id="PTHR34501:SF9">
    <property type="entry name" value="MAJOR OUTER MEMBRANE PROTEIN P.IA"/>
    <property type="match status" value="1"/>
</dbReference>
<feature type="signal peptide" evidence="11">
    <location>
        <begin position="1"/>
        <end position="22"/>
    </location>
</feature>
<keyword evidence="10" id="KW-0998">Cell outer membrane</keyword>
<comment type="subunit">
    <text evidence="2">Homotrimer.</text>
</comment>
<dbReference type="KEGG" id="tvd:SG34_022415"/>
<dbReference type="GO" id="GO:0015288">
    <property type="term" value="F:porin activity"/>
    <property type="evidence" value="ECO:0007669"/>
    <property type="project" value="UniProtKB-KW"/>
</dbReference>
<dbReference type="GO" id="GO:0034220">
    <property type="term" value="P:monoatomic ion transmembrane transport"/>
    <property type="evidence" value="ECO:0007669"/>
    <property type="project" value="InterPro"/>
</dbReference>
<evidence type="ECO:0000256" key="5">
    <source>
        <dbReference type="ARBA" id="ARBA00022692"/>
    </source>
</evidence>
<keyword evidence="14" id="KW-1185">Reference proteome</keyword>
<keyword evidence="7" id="KW-0406">Ion transport</keyword>